<dbReference type="Proteomes" id="UP001055013">
    <property type="component" value="Unassembled WGS sequence"/>
</dbReference>
<reference evidence="1" key="1">
    <citation type="submission" date="2021-09" db="EMBL/GenBank/DDBJ databases">
        <title>Isolation and characterization of 3-chlorobenzoate degrading bacteria from soils in Shizuoka.</title>
        <authorList>
            <person name="Ifat A."/>
            <person name="Ogawa N."/>
            <person name="Kimbara K."/>
            <person name="Moriuchi R."/>
            <person name="Dohra H."/>
            <person name="Shintani M."/>
        </authorList>
    </citation>
    <scope>NUCLEOTIDE SEQUENCE</scope>
    <source>
        <strain evidence="1">19CS2-2</strain>
    </source>
</reference>
<dbReference type="EMBL" id="BPUR01000041">
    <property type="protein sequence ID" value="GJH22477.1"/>
    <property type="molecule type" value="Genomic_DNA"/>
</dbReference>
<evidence type="ECO:0000313" key="2">
    <source>
        <dbReference type="Proteomes" id="UP001055013"/>
    </source>
</evidence>
<comment type="caution">
    <text evidence="1">The sequence shown here is derived from an EMBL/GenBank/DDBJ whole genome shotgun (WGS) entry which is preliminary data.</text>
</comment>
<organism evidence="1 2">
    <name type="scientific">Caballeronia novacaledonica</name>
    <dbReference type="NCBI Taxonomy" id="1544861"/>
    <lineage>
        <taxon>Bacteria</taxon>
        <taxon>Pseudomonadati</taxon>
        <taxon>Pseudomonadota</taxon>
        <taxon>Betaproteobacteria</taxon>
        <taxon>Burkholderiales</taxon>
        <taxon>Burkholderiaceae</taxon>
        <taxon>Caballeronia</taxon>
    </lineage>
</organism>
<accession>A0ACB5R676</accession>
<keyword evidence="2" id="KW-1185">Reference proteome</keyword>
<name>A0ACB5R676_9BURK</name>
<proteinExistence type="predicted"/>
<gene>
    <name evidence="1" type="ORF">CBA19CS22_38065</name>
</gene>
<evidence type="ECO:0000313" key="1">
    <source>
        <dbReference type="EMBL" id="GJH22477.1"/>
    </source>
</evidence>
<sequence length="60" mass="6902">MTWQPMETAPKDGTRILVRRAEMVEPVTIAYWSMVECRFVTPITADWHPPTGWMPLPSAD</sequence>
<protein>
    <submittedName>
        <fullName evidence="1">Uncharacterized protein</fullName>
    </submittedName>
</protein>